<dbReference type="EMBL" id="CP012508">
    <property type="protein sequence ID" value="ALB22510.1"/>
    <property type="molecule type" value="Genomic_DNA"/>
</dbReference>
<evidence type="ECO:0000256" key="1">
    <source>
        <dbReference type="ARBA" id="ARBA00009921"/>
    </source>
</evidence>
<comment type="function">
    <text evidence="6">3'-to-5' exoribonuclease specific for small oligoribonucleotides.</text>
</comment>
<dbReference type="CDD" id="cd06135">
    <property type="entry name" value="Orn"/>
    <property type="match status" value="1"/>
</dbReference>
<evidence type="ECO:0000313" key="9">
    <source>
        <dbReference type="Proteomes" id="UP000029558"/>
    </source>
</evidence>
<feature type="domain" description="Exonuclease" evidence="7">
    <location>
        <begin position="31"/>
        <end position="204"/>
    </location>
</feature>
<accession>A0AAC8VHA5</accession>
<dbReference type="InterPro" id="IPR022894">
    <property type="entry name" value="Oligoribonuclease"/>
</dbReference>
<evidence type="ECO:0000256" key="3">
    <source>
        <dbReference type="ARBA" id="ARBA00022801"/>
    </source>
</evidence>
<comment type="similarity">
    <text evidence="1 6">Belongs to the oligoribonuclease family.</text>
</comment>
<dbReference type="FunFam" id="3.30.420.10:FF:000003">
    <property type="entry name" value="Oligoribonuclease"/>
    <property type="match status" value="1"/>
</dbReference>
<dbReference type="HAMAP" id="MF_00045">
    <property type="entry name" value="Oligoribonuclease"/>
    <property type="match status" value="1"/>
</dbReference>
<evidence type="ECO:0000256" key="6">
    <source>
        <dbReference type="HAMAP-Rule" id="MF_00045"/>
    </source>
</evidence>
<dbReference type="GO" id="GO:0006259">
    <property type="term" value="P:DNA metabolic process"/>
    <property type="evidence" value="ECO:0007669"/>
    <property type="project" value="UniProtKB-ARBA"/>
</dbReference>
<keyword evidence="3 6" id="KW-0378">Hydrolase</keyword>
<keyword evidence="4 6" id="KW-0269">Exonuclease</keyword>
<reference evidence="8 9" key="1">
    <citation type="journal article" date="2014" name="Genome Announc.">
        <title>Comparative Genome Analysis of Two Isolates of the Fish Pathogen Piscirickettsia salmonis from Different Hosts Reveals Major Differences in Virulence-Associated Secretion Systems.</title>
        <authorList>
            <person name="Bohle H."/>
            <person name="Henriquez P."/>
            <person name="Grothusen H."/>
            <person name="Navas E."/>
            <person name="Sandoval A."/>
            <person name="Bustamante F."/>
            <person name="Bustos P."/>
            <person name="Mancilla M."/>
        </authorList>
    </citation>
    <scope>NUCLEOTIDE SEQUENCE [LARGE SCALE GENOMIC DNA]</scope>
    <source>
        <strain evidence="9">B1-32597</strain>
    </source>
</reference>
<organism evidence="8 9">
    <name type="scientific">Piscirickettsia salmonis</name>
    <dbReference type="NCBI Taxonomy" id="1238"/>
    <lineage>
        <taxon>Bacteria</taxon>
        <taxon>Pseudomonadati</taxon>
        <taxon>Pseudomonadota</taxon>
        <taxon>Gammaproteobacteria</taxon>
        <taxon>Thiotrichales</taxon>
        <taxon>Piscirickettsiaceae</taxon>
        <taxon>Piscirickettsia</taxon>
    </lineage>
</organism>
<name>A0AAC8VHA5_PISSA</name>
<keyword evidence="6" id="KW-0963">Cytoplasm</keyword>
<dbReference type="GO" id="GO:0005737">
    <property type="term" value="C:cytoplasm"/>
    <property type="evidence" value="ECO:0007669"/>
    <property type="project" value="UniProtKB-SubCell"/>
</dbReference>
<comment type="subcellular location">
    <subcellularLocation>
        <location evidence="6">Cytoplasm</location>
    </subcellularLocation>
</comment>
<evidence type="ECO:0000259" key="7">
    <source>
        <dbReference type="SMART" id="SM00479"/>
    </source>
</evidence>
<dbReference type="InterPro" id="IPR013520">
    <property type="entry name" value="Ribonucl_H"/>
</dbReference>
<dbReference type="Pfam" id="PF00929">
    <property type="entry name" value="RNase_T"/>
    <property type="match status" value="1"/>
</dbReference>
<dbReference type="EC" id="3.1.-.-" evidence="6"/>
<dbReference type="PANTHER" id="PTHR11046">
    <property type="entry name" value="OLIGORIBONUCLEASE, MITOCHONDRIAL"/>
    <property type="match status" value="1"/>
</dbReference>
<evidence type="ECO:0000256" key="4">
    <source>
        <dbReference type="ARBA" id="ARBA00022839"/>
    </source>
</evidence>
<dbReference type="GO" id="GO:0003676">
    <property type="term" value="F:nucleic acid binding"/>
    <property type="evidence" value="ECO:0007669"/>
    <property type="project" value="InterPro"/>
</dbReference>
<sequence length="214" mass="24522">MIDKINLAKKIEDMDEVMTDKQQSQNNQAGRMIWIDLEMTGLDIKQDKIIEIATIITDAELNILAEGPVFAIYQPEIVLETMNAWCVKQHGQSGLTERVRNSKTVTAEAERLTLEFLNSYVSAAVSAMCGNSVHQDRAFLREYMPELEAFFHYRNIDVSTFKELAGRWSPEILAGLTKESKHLALDDIKDSIAELKYYRQQIWHPQRKADNTIT</sequence>
<dbReference type="AlphaFoldDB" id="A0AAC8VHA5"/>
<dbReference type="PANTHER" id="PTHR11046:SF0">
    <property type="entry name" value="OLIGORIBONUCLEASE, MITOCHONDRIAL"/>
    <property type="match status" value="1"/>
</dbReference>
<evidence type="ECO:0000256" key="2">
    <source>
        <dbReference type="ARBA" id="ARBA00022722"/>
    </source>
</evidence>
<evidence type="ECO:0000313" key="8">
    <source>
        <dbReference type="EMBL" id="ALB22510.1"/>
    </source>
</evidence>
<keyword evidence="2 6" id="KW-0540">Nuclease</keyword>
<dbReference type="Gene3D" id="3.30.420.10">
    <property type="entry name" value="Ribonuclease H-like superfamily/Ribonuclease H"/>
    <property type="match status" value="1"/>
</dbReference>
<dbReference type="SUPFAM" id="SSF53098">
    <property type="entry name" value="Ribonuclease H-like"/>
    <property type="match status" value="1"/>
</dbReference>
<dbReference type="Proteomes" id="UP000029558">
    <property type="component" value="Chromosome"/>
</dbReference>
<dbReference type="InterPro" id="IPR012337">
    <property type="entry name" value="RNaseH-like_sf"/>
</dbReference>
<protein>
    <recommendedName>
        <fullName evidence="5 6">Oligoribonuclease</fullName>
        <ecNumber evidence="6">3.1.-.-</ecNumber>
    </recommendedName>
</protein>
<proteinExistence type="inferred from homology"/>
<dbReference type="SMART" id="SM00479">
    <property type="entry name" value="EXOIII"/>
    <property type="match status" value="1"/>
</dbReference>
<feature type="active site" evidence="6">
    <location>
        <position position="153"/>
    </location>
</feature>
<dbReference type="NCBIfam" id="NF003765">
    <property type="entry name" value="PRK05359.1"/>
    <property type="match status" value="1"/>
</dbReference>
<dbReference type="GO" id="GO:0000175">
    <property type="term" value="F:3'-5'-RNA exonuclease activity"/>
    <property type="evidence" value="ECO:0007669"/>
    <property type="project" value="InterPro"/>
</dbReference>
<evidence type="ECO:0000256" key="5">
    <source>
        <dbReference type="ARBA" id="ARBA00070964"/>
    </source>
</evidence>
<dbReference type="InterPro" id="IPR036397">
    <property type="entry name" value="RNaseH_sf"/>
</dbReference>
<gene>
    <name evidence="6" type="primary">orn</name>
    <name evidence="8" type="ORF">KU39_1328</name>
</gene>